<dbReference type="GeneID" id="26099756"/>
<gene>
    <name evidence="2" type="ORF">Pdsh_06290</name>
    <name evidence="1" type="ORF">Pyrde_1415</name>
</gene>
<name>A0A0P0N5F9_9CREN</name>
<proteinExistence type="predicted"/>
<dbReference type="KEGG" id="pdl:Pyrde_1415"/>
<dbReference type="RefSeq" id="WP_055409459.1">
    <property type="nucleotide sequence ID" value="NZ_CP013011.1"/>
</dbReference>
<dbReference type="Proteomes" id="UP000058613">
    <property type="component" value="Chromosome"/>
</dbReference>
<protein>
    <submittedName>
        <fullName evidence="1">Uncharacterized protein</fullName>
    </submittedName>
</protein>
<evidence type="ECO:0000313" key="3">
    <source>
        <dbReference type="Proteomes" id="UP000058613"/>
    </source>
</evidence>
<keyword evidence="4" id="KW-1185">Reference proteome</keyword>
<evidence type="ECO:0000313" key="4">
    <source>
        <dbReference type="Proteomes" id="UP000196694"/>
    </source>
</evidence>
<dbReference type="OrthoDB" id="381378at2157"/>
<evidence type="ECO:0000313" key="1">
    <source>
        <dbReference type="EMBL" id="ALL01461.1"/>
    </source>
</evidence>
<accession>A0A0P0N5F9</accession>
<sequence>MAGSIDGLLEKLRGLGLEAAPEDGRLRIRGGRGFSLADLPRELLEELKTFEEIVVEAPEGYYFYFRRKDVEKLLEIKNG</sequence>
<reference evidence="2 4" key="2">
    <citation type="submission" date="2017-05" db="EMBL/GenBank/DDBJ databases">
        <title>The draft genome of the hyperthermophilic archaeon 'Pyrodictium delaneyi strain Hulk', an iron and nitrate reducer, reveals the capacity for sulfate reduction.</title>
        <authorList>
            <person name="Demey L.M."/>
            <person name="Miller C."/>
            <person name="Manzella M."/>
            <person name="Reguera G."/>
            <person name="Kashefi K."/>
        </authorList>
    </citation>
    <scope>NUCLEOTIDE SEQUENCE [LARGE SCALE GENOMIC DNA]</scope>
    <source>
        <strain evidence="2 4">Hulk</strain>
    </source>
</reference>
<dbReference type="AlphaFoldDB" id="A0A0P0N5F9"/>
<dbReference type="EMBL" id="CP013011">
    <property type="protein sequence ID" value="ALL01461.1"/>
    <property type="molecule type" value="Genomic_DNA"/>
</dbReference>
<organism evidence="1 3">
    <name type="scientific">Pyrodictium delaneyi</name>
    <dbReference type="NCBI Taxonomy" id="1273541"/>
    <lineage>
        <taxon>Archaea</taxon>
        <taxon>Thermoproteota</taxon>
        <taxon>Thermoprotei</taxon>
        <taxon>Desulfurococcales</taxon>
        <taxon>Pyrodictiaceae</taxon>
        <taxon>Pyrodictium</taxon>
    </lineage>
</organism>
<evidence type="ECO:0000313" key="2">
    <source>
        <dbReference type="EMBL" id="OWJ54626.1"/>
    </source>
</evidence>
<dbReference type="Proteomes" id="UP000196694">
    <property type="component" value="Unassembled WGS sequence"/>
</dbReference>
<reference evidence="1 3" key="1">
    <citation type="submission" date="2015-10" db="EMBL/GenBank/DDBJ databases">
        <title>Complete genome sequence of hyperthermophilic archaeon Pyrodictium delaneyi Su06.</title>
        <authorList>
            <person name="Jung J.-H."/>
            <person name="Lin J."/>
            <person name="Holden J.F."/>
            <person name="Park C.-S."/>
        </authorList>
    </citation>
    <scope>NUCLEOTIDE SEQUENCE [LARGE SCALE GENOMIC DNA]</scope>
    <source>
        <strain evidence="1 3">Su06</strain>
    </source>
</reference>
<dbReference type="EMBL" id="NCQP01000003">
    <property type="protein sequence ID" value="OWJ54626.1"/>
    <property type="molecule type" value="Genomic_DNA"/>
</dbReference>